<proteinExistence type="inferred from homology"/>
<dbReference type="Proteomes" id="UP000177001">
    <property type="component" value="Unassembled WGS sequence"/>
</dbReference>
<keyword evidence="2" id="KW-0229">DNA integration</keyword>
<dbReference type="PANTHER" id="PTHR30349">
    <property type="entry name" value="PHAGE INTEGRASE-RELATED"/>
    <property type="match status" value="1"/>
</dbReference>
<dbReference type="AlphaFoldDB" id="A0A1F6WZJ5"/>
<protein>
    <recommendedName>
        <fullName evidence="10">Tyrosine recombinase XerC</fullName>
    </recommendedName>
</protein>
<evidence type="ECO:0000256" key="5">
    <source>
        <dbReference type="PROSITE-ProRule" id="PRU01248"/>
    </source>
</evidence>
<dbReference type="InterPro" id="IPR013762">
    <property type="entry name" value="Integrase-like_cat_sf"/>
</dbReference>
<dbReference type="PROSITE" id="PS51898">
    <property type="entry name" value="TYR_RECOMBINASE"/>
    <property type="match status" value="1"/>
</dbReference>
<evidence type="ECO:0000313" key="8">
    <source>
        <dbReference type="EMBL" id="OGI87145.1"/>
    </source>
</evidence>
<dbReference type="InterPro" id="IPR002104">
    <property type="entry name" value="Integrase_catalytic"/>
</dbReference>
<feature type="domain" description="Core-binding (CB)" evidence="7">
    <location>
        <begin position="2"/>
        <end position="95"/>
    </location>
</feature>
<evidence type="ECO:0000259" key="6">
    <source>
        <dbReference type="PROSITE" id="PS51898"/>
    </source>
</evidence>
<evidence type="ECO:0000259" key="7">
    <source>
        <dbReference type="PROSITE" id="PS51900"/>
    </source>
</evidence>
<evidence type="ECO:0008006" key="10">
    <source>
        <dbReference type="Google" id="ProtNLM"/>
    </source>
</evidence>
<evidence type="ECO:0000256" key="2">
    <source>
        <dbReference type="ARBA" id="ARBA00022908"/>
    </source>
</evidence>
<evidence type="ECO:0000256" key="3">
    <source>
        <dbReference type="ARBA" id="ARBA00023125"/>
    </source>
</evidence>
<dbReference type="InterPro" id="IPR011010">
    <property type="entry name" value="DNA_brk_join_enz"/>
</dbReference>
<feature type="domain" description="Tyr recombinase" evidence="6">
    <location>
        <begin position="115"/>
        <end position="302"/>
    </location>
</feature>
<accession>A0A1F6WZJ5</accession>
<dbReference type="GO" id="GO:0003677">
    <property type="term" value="F:DNA binding"/>
    <property type="evidence" value="ECO:0007669"/>
    <property type="project" value="UniProtKB-UniRule"/>
</dbReference>
<name>A0A1F6WZJ5_9BACT</name>
<comment type="similarity">
    <text evidence="1">Belongs to the 'phage' integrase family.</text>
</comment>
<dbReference type="InterPro" id="IPR010998">
    <property type="entry name" value="Integrase_recombinase_N"/>
</dbReference>
<dbReference type="SUPFAM" id="SSF56349">
    <property type="entry name" value="DNA breaking-rejoining enzymes"/>
    <property type="match status" value="1"/>
</dbReference>
<keyword evidence="3 5" id="KW-0238">DNA-binding</keyword>
<organism evidence="8 9">
    <name type="scientific">Candidatus Nomurabacteria bacterium RIFCSPLOWO2_01_FULL_36_16</name>
    <dbReference type="NCBI Taxonomy" id="1801767"/>
    <lineage>
        <taxon>Bacteria</taxon>
        <taxon>Candidatus Nomuraibacteriota</taxon>
    </lineage>
</organism>
<gene>
    <name evidence="8" type="ORF">A3A91_00580</name>
</gene>
<dbReference type="Gene3D" id="1.10.443.10">
    <property type="entry name" value="Intergrase catalytic core"/>
    <property type="match status" value="1"/>
</dbReference>
<evidence type="ECO:0000256" key="1">
    <source>
        <dbReference type="ARBA" id="ARBA00008857"/>
    </source>
</evidence>
<dbReference type="GO" id="GO:0006310">
    <property type="term" value="P:DNA recombination"/>
    <property type="evidence" value="ECO:0007669"/>
    <property type="project" value="UniProtKB-KW"/>
</dbReference>
<dbReference type="Gene3D" id="1.10.150.130">
    <property type="match status" value="1"/>
</dbReference>
<keyword evidence="4" id="KW-0233">DNA recombination</keyword>
<dbReference type="InterPro" id="IPR044068">
    <property type="entry name" value="CB"/>
</dbReference>
<comment type="caution">
    <text evidence="8">The sequence shown here is derived from an EMBL/GenBank/DDBJ whole genome shotgun (WGS) entry which is preliminary data.</text>
</comment>
<dbReference type="InterPro" id="IPR050090">
    <property type="entry name" value="Tyrosine_recombinase_XerCD"/>
</dbReference>
<evidence type="ECO:0000313" key="9">
    <source>
        <dbReference type="Proteomes" id="UP000177001"/>
    </source>
</evidence>
<dbReference type="InterPro" id="IPR004107">
    <property type="entry name" value="Integrase_SAM-like_N"/>
</dbReference>
<evidence type="ECO:0000256" key="4">
    <source>
        <dbReference type="ARBA" id="ARBA00023172"/>
    </source>
</evidence>
<dbReference type="NCBIfam" id="NF040815">
    <property type="entry name" value="recomb_XerA_Arch"/>
    <property type="match status" value="1"/>
</dbReference>
<reference evidence="8 9" key="1">
    <citation type="journal article" date="2016" name="Nat. Commun.">
        <title>Thousands of microbial genomes shed light on interconnected biogeochemical processes in an aquifer system.</title>
        <authorList>
            <person name="Anantharaman K."/>
            <person name="Brown C.T."/>
            <person name="Hug L.A."/>
            <person name="Sharon I."/>
            <person name="Castelle C.J."/>
            <person name="Probst A.J."/>
            <person name="Thomas B.C."/>
            <person name="Singh A."/>
            <person name="Wilkins M.J."/>
            <person name="Karaoz U."/>
            <person name="Brodie E.L."/>
            <person name="Williams K.H."/>
            <person name="Hubbard S.S."/>
            <person name="Banfield J.F."/>
        </authorList>
    </citation>
    <scope>NUCLEOTIDE SEQUENCE [LARGE SCALE GENOMIC DNA]</scope>
</reference>
<dbReference type="PROSITE" id="PS51900">
    <property type="entry name" value="CB"/>
    <property type="match status" value="1"/>
</dbReference>
<dbReference type="CDD" id="cd00798">
    <property type="entry name" value="INT_XerDC_C"/>
    <property type="match status" value="1"/>
</dbReference>
<sequence length="311" mass="35872">MASLKQLKTQFLEYIEIEKGRSQKTVENYDHYLNRFLNFIKTDNPENINDANIREFRLWLNRQPGVHRATSRETLTRKTQNYYLISIRAFLKYLARQDVKSMPAERIELAKVSERPLDLITGEELSRLLSSPKNSDIKDLRDKAILELLFSTGLRVSELCSLPRDIDLNSDELSIRGKGGKIRVVFISEEAKTAVKKYLATRKDMSEALFVAIPNQKDRNKKVEDLTHLNKRSVERIVKEHAIKAGISKKVTPHVIRHMFATDLLSNGADIRSVQAMLGHANIGTTQIYTHVTDKHLRDVHKKYHGKNKTR</sequence>
<dbReference type="EMBL" id="MFUR01000005">
    <property type="protein sequence ID" value="OGI87145.1"/>
    <property type="molecule type" value="Genomic_DNA"/>
</dbReference>
<dbReference type="GO" id="GO:0015074">
    <property type="term" value="P:DNA integration"/>
    <property type="evidence" value="ECO:0007669"/>
    <property type="project" value="UniProtKB-KW"/>
</dbReference>
<dbReference type="Pfam" id="PF00589">
    <property type="entry name" value="Phage_integrase"/>
    <property type="match status" value="1"/>
</dbReference>
<dbReference type="PANTHER" id="PTHR30349:SF41">
    <property type="entry name" value="INTEGRASE_RECOMBINASE PROTEIN MJ0367-RELATED"/>
    <property type="match status" value="1"/>
</dbReference>
<dbReference type="Pfam" id="PF02899">
    <property type="entry name" value="Phage_int_SAM_1"/>
    <property type="match status" value="1"/>
</dbReference>